<name>A0ABT8P312_9BURK</name>
<keyword evidence="2" id="KW-1185">Reference proteome</keyword>
<protein>
    <submittedName>
        <fullName evidence="1">DUF192 domain-containing protein</fullName>
    </submittedName>
</protein>
<dbReference type="RefSeq" id="WP_301771366.1">
    <property type="nucleotide sequence ID" value="NZ_JAUJQL010000036.1"/>
</dbReference>
<organism evidence="1 2">
    <name type="scientific">Burkholderia orbicola</name>
    <dbReference type="NCBI Taxonomy" id="2978683"/>
    <lineage>
        <taxon>Bacteria</taxon>
        <taxon>Pseudomonadati</taxon>
        <taxon>Pseudomonadota</taxon>
        <taxon>Betaproteobacteria</taxon>
        <taxon>Burkholderiales</taxon>
        <taxon>Burkholderiaceae</taxon>
        <taxon>Burkholderia</taxon>
        <taxon>Burkholderia cepacia complex</taxon>
    </lineage>
</organism>
<dbReference type="InterPro" id="IPR038695">
    <property type="entry name" value="Saro_0823-like_sf"/>
</dbReference>
<sequence>MDVAESARERLRGLLGRDALSSDDAMLLERCWSVHTFGMRFPIDVLFVSRSNRVVAVHSEVRAGRILMHWRGAKTLEMAAGAAAHHGIGVGTQLEWAP</sequence>
<gene>
    <name evidence="1" type="ORF">QZM70_35315</name>
</gene>
<dbReference type="Gene3D" id="2.60.120.1140">
    <property type="entry name" value="Protein of unknown function DUF192"/>
    <property type="match status" value="1"/>
</dbReference>
<dbReference type="EMBL" id="JAUJQL010000036">
    <property type="protein sequence ID" value="MDN7528222.1"/>
    <property type="molecule type" value="Genomic_DNA"/>
</dbReference>
<accession>A0ABT8P312</accession>
<evidence type="ECO:0000313" key="1">
    <source>
        <dbReference type="EMBL" id="MDN7528222.1"/>
    </source>
</evidence>
<reference evidence="1" key="1">
    <citation type="submission" date="2023-07" db="EMBL/GenBank/DDBJ databases">
        <title>A collection of bacterial strains from the Burkholderia cepacia Research Laboratory and Repository.</title>
        <authorList>
            <person name="Lipuma J."/>
            <person name="Spilker T."/>
            <person name="Caverly L."/>
        </authorList>
    </citation>
    <scope>NUCLEOTIDE SEQUENCE</scope>
    <source>
        <strain evidence="1">AU45194</strain>
    </source>
</reference>
<evidence type="ECO:0000313" key="2">
    <source>
        <dbReference type="Proteomes" id="UP001172217"/>
    </source>
</evidence>
<proteinExistence type="predicted"/>
<dbReference type="Pfam" id="PF02643">
    <property type="entry name" value="DUF192"/>
    <property type="match status" value="1"/>
</dbReference>
<dbReference type="InterPro" id="IPR003795">
    <property type="entry name" value="DUF192"/>
</dbReference>
<comment type="caution">
    <text evidence="1">The sequence shown here is derived from an EMBL/GenBank/DDBJ whole genome shotgun (WGS) entry which is preliminary data.</text>
</comment>
<dbReference type="Proteomes" id="UP001172217">
    <property type="component" value="Unassembled WGS sequence"/>
</dbReference>